<sequence>MKEKKKTSDNCFGVFLLDSKSSDAIRTCQKNV</sequence>
<dbReference type="AlphaFoldDB" id="A0A2P2QYV1"/>
<dbReference type="EMBL" id="GGEC01091643">
    <property type="protein sequence ID" value="MBX72127.1"/>
    <property type="molecule type" value="Transcribed_RNA"/>
</dbReference>
<protein>
    <submittedName>
        <fullName evidence="1">Uncharacterized protein</fullName>
    </submittedName>
</protein>
<proteinExistence type="predicted"/>
<organism evidence="1">
    <name type="scientific">Rhizophora mucronata</name>
    <name type="common">Asiatic mangrove</name>
    <dbReference type="NCBI Taxonomy" id="61149"/>
    <lineage>
        <taxon>Eukaryota</taxon>
        <taxon>Viridiplantae</taxon>
        <taxon>Streptophyta</taxon>
        <taxon>Embryophyta</taxon>
        <taxon>Tracheophyta</taxon>
        <taxon>Spermatophyta</taxon>
        <taxon>Magnoliopsida</taxon>
        <taxon>eudicotyledons</taxon>
        <taxon>Gunneridae</taxon>
        <taxon>Pentapetalae</taxon>
        <taxon>rosids</taxon>
        <taxon>fabids</taxon>
        <taxon>Malpighiales</taxon>
        <taxon>Rhizophoraceae</taxon>
        <taxon>Rhizophora</taxon>
    </lineage>
</organism>
<accession>A0A2P2QYV1</accession>
<evidence type="ECO:0000313" key="1">
    <source>
        <dbReference type="EMBL" id="MBX72127.1"/>
    </source>
</evidence>
<name>A0A2P2QYV1_RHIMU</name>
<reference evidence="1" key="1">
    <citation type="submission" date="2018-02" db="EMBL/GenBank/DDBJ databases">
        <title>Rhizophora mucronata_Transcriptome.</title>
        <authorList>
            <person name="Meera S.P."/>
            <person name="Sreeshan A."/>
            <person name="Augustine A."/>
        </authorList>
    </citation>
    <scope>NUCLEOTIDE SEQUENCE</scope>
    <source>
        <tissue evidence="1">Leaf</tissue>
    </source>
</reference>